<dbReference type="AlphaFoldDB" id="A0A6L3ZEW3"/>
<dbReference type="EMBL" id="WBVQ01000002">
    <property type="protein sequence ID" value="KAB2816138.1"/>
    <property type="molecule type" value="Genomic_DNA"/>
</dbReference>
<evidence type="ECO:0000313" key="2">
    <source>
        <dbReference type="EMBL" id="KAB2816138.1"/>
    </source>
</evidence>
<dbReference type="Pfam" id="PF11307">
    <property type="entry name" value="DUF3109"/>
    <property type="match status" value="1"/>
</dbReference>
<proteinExistence type="inferred from homology"/>
<dbReference type="Proteomes" id="UP000484164">
    <property type="component" value="Unassembled WGS sequence"/>
</dbReference>
<dbReference type="RefSeq" id="WP_151693566.1">
    <property type="nucleotide sequence ID" value="NZ_BMGX01000001.1"/>
</dbReference>
<comment type="similarity">
    <text evidence="1">Belongs to the Rv0495c family.</text>
</comment>
<comment type="caution">
    <text evidence="2">The sequence shown here is derived from an EMBL/GenBank/DDBJ whole genome shotgun (WGS) entry which is preliminary data.</text>
</comment>
<evidence type="ECO:0000313" key="3">
    <source>
        <dbReference type="Proteomes" id="UP000484164"/>
    </source>
</evidence>
<reference evidence="2 3" key="1">
    <citation type="submission" date="2019-10" db="EMBL/GenBank/DDBJ databases">
        <title>Genome sequence of Phaeocystidibacter marisrubri JCM30614 (type strain).</title>
        <authorList>
            <person name="Bowman J.P."/>
        </authorList>
    </citation>
    <scope>NUCLEOTIDE SEQUENCE [LARGE SCALE GENOMIC DNA]</scope>
    <source>
        <strain evidence="2 3">JCM 30614</strain>
    </source>
</reference>
<name>A0A6L3ZEW3_9FLAO</name>
<protein>
    <submittedName>
        <fullName evidence="2">DUF3109 family protein</fullName>
    </submittedName>
</protein>
<accession>A0A6L3ZEW3</accession>
<dbReference type="OrthoDB" id="597501at2"/>
<gene>
    <name evidence="2" type="ORF">F8C82_10645</name>
</gene>
<evidence type="ECO:0000256" key="1">
    <source>
        <dbReference type="ARBA" id="ARBA00093770"/>
    </source>
</evidence>
<organism evidence="2 3">
    <name type="scientific">Phaeocystidibacter marisrubri</name>
    <dbReference type="NCBI Taxonomy" id="1577780"/>
    <lineage>
        <taxon>Bacteria</taxon>
        <taxon>Pseudomonadati</taxon>
        <taxon>Bacteroidota</taxon>
        <taxon>Flavobacteriia</taxon>
        <taxon>Flavobacteriales</taxon>
        <taxon>Phaeocystidibacteraceae</taxon>
        <taxon>Phaeocystidibacter</taxon>
    </lineage>
</organism>
<sequence>MIQIGKTLISEDIIEKEFVCNLNACKGACCVEGDSGAPLSESETAILESIREAVDPYLRPEGRAAIAEQGTWTADSDGDLVTPLVNNAECAYVVFDEKGTTLCGIEKAWRDGVVDFRKPVSCHLYPIRIKSYPSFDAVNYDKWDICSDACTLGQELKVPTYQFAREALERKYGEEWYKELDEVAQAWLNR</sequence>
<keyword evidence="3" id="KW-1185">Reference proteome</keyword>
<dbReference type="InterPro" id="IPR021458">
    <property type="entry name" value="Rv0495c"/>
</dbReference>